<comment type="caution">
    <text evidence="4">The sequence shown here is derived from an EMBL/GenBank/DDBJ whole genome shotgun (WGS) entry which is preliminary data.</text>
</comment>
<organism evidence="4 5">
    <name type="scientific">Lipomyces tetrasporus</name>
    <dbReference type="NCBI Taxonomy" id="54092"/>
    <lineage>
        <taxon>Eukaryota</taxon>
        <taxon>Fungi</taxon>
        <taxon>Dikarya</taxon>
        <taxon>Ascomycota</taxon>
        <taxon>Saccharomycotina</taxon>
        <taxon>Lipomycetes</taxon>
        <taxon>Lipomycetales</taxon>
        <taxon>Lipomycetaceae</taxon>
        <taxon>Lipomyces</taxon>
    </lineage>
</organism>
<evidence type="ECO:0000259" key="3">
    <source>
        <dbReference type="PROSITE" id="PS50157"/>
    </source>
</evidence>
<dbReference type="RefSeq" id="XP_056041244.1">
    <property type="nucleotide sequence ID" value="XM_056185672.1"/>
</dbReference>
<feature type="region of interest" description="Disordered" evidence="2">
    <location>
        <begin position="81"/>
        <end position="210"/>
    </location>
</feature>
<sequence length="253" mass="26920">MSGYFTFDHSAPLPLALDPEMVLFSSSTPSPSTSSDFTFVEHFSLATSPASMSPGDCSPFDRDLDSGSRSSFSFDAIEPCLTSSSSASSSSTSSSIGSLNATTAPSINPRMFFSRTLSADPNDIDDPNDVQFRRPSSSMPTSEPSPCSSSAESPYSGSTPVPCLAPRPAPAQTNQKRATSRRPTLTSSRSAPVVSQQQSPASAGSAAAPVVPTKNAAGKFQCTECSRSYLHAKHLKRHMLRRKCAMPRMFEQR</sequence>
<dbReference type="GO" id="GO:0008270">
    <property type="term" value="F:zinc ion binding"/>
    <property type="evidence" value="ECO:0007669"/>
    <property type="project" value="UniProtKB-KW"/>
</dbReference>
<dbReference type="PROSITE" id="PS50157">
    <property type="entry name" value="ZINC_FINGER_C2H2_2"/>
    <property type="match status" value="1"/>
</dbReference>
<reference evidence="4" key="1">
    <citation type="submission" date="2023-03" db="EMBL/GenBank/DDBJ databases">
        <title>Near-Complete genome sequence of Lipomyces tetrasporous NRRL Y-64009, an oleaginous yeast capable of growing on lignocellulosic hydrolysates.</title>
        <authorList>
            <consortium name="Lawrence Berkeley National Laboratory"/>
            <person name="Jagtap S.S."/>
            <person name="Liu J.-J."/>
            <person name="Walukiewicz H.E."/>
            <person name="Pangilinan J."/>
            <person name="Lipzen A."/>
            <person name="Ahrendt S."/>
            <person name="Koriabine M."/>
            <person name="Cobaugh K."/>
            <person name="Salamov A."/>
            <person name="Yoshinaga Y."/>
            <person name="Ng V."/>
            <person name="Daum C."/>
            <person name="Grigoriev I.V."/>
            <person name="Slininger P.J."/>
            <person name="Dien B.S."/>
            <person name="Jin Y.-S."/>
            <person name="Rao C.V."/>
        </authorList>
    </citation>
    <scope>NUCLEOTIDE SEQUENCE</scope>
    <source>
        <strain evidence="4">NRRL Y-64009</strain>
    </source>
</reference>
<dbReference type="GeneID" id="80880838"/>
<dbReference type="AlphaFoldDB" id="A0AAD7VQP1"/>
<dbReference type="InterPro" id="IPR013087">
    <property type="entry name" value="Znf_C2H2_type"/>
</dbReference>
<evidence type="ECO:0000256" key="1">
    <source>
        <dbReference type="PROSITE-ProRule" id="PRU00042"/>
    </source>
</evidence>
<feature type="domain" description="C2H2-type" evidence="3">
    <location>
        <begin position="220"/>
        <end position="247"/>
    </location>
</feature>
<name>A0AAD7VQP1_9ASCO</name>
<gene>
    <name evidence="4" type="ORF">POJ06DRAFT_22319</name>
</gene>
<evidence type="ECO:0000256" key="2">
    <source>
        <dbReference type="SAM" id="MobiDB-lite"/>
    </source>
</evidence>
<evidence type="ECO:0000313" key="4">
    <source>
        <dbReference type="EMBL" id="KAJ8097794.1"/>
    </source>
</evidence>
<accession>A0AAD7VQP1</accession>
<keyword evidence="5" id="KW-1185">Reference proteome</keyword>
<feature type="compositionally biased region" description="Low complexity" evidence="2">
    <location>
        <begin position="181"/>
        <end position="210"/>
    </location>
</feature>
<dbReference type="Proteomes" id="UP001217417">
    <property type="component" value="Unassembled WGS sequence"/>
</dbReference>
<dbReference type="EMBL" id="JARPMG010000010">
    <property type="protein sequence ID" value="KAJ8097794.1"/>
    <property type="molecule type" value="Genomic_DNA"/>
</dbReference>
<feature type="compositionally biased region" description="Low complexity" evidence="2">
    <location>
        <begin position="82"/>
        <end position="95"/>
    </location>
</feature>
<feature type="compositionally biased region" description="Polar residues" evidence="2">
    <location>
        <begin position="96"/>
        <end position="106"/>
    </location>
</feature>
<feature type="region of interest" description="Disordered" evidence="2">
    <location>
        <begin position="47"/>
        <end position="68"/>
    </location>
</feature>
<proteinExistence type="predicted"/>
<feature type="compositionally biased region" description="Low complexity" evidence="2">
    <location>
        <begin position="135"/>
        <end position="160"/>
    </location>
</feature>
<evidence type="ECO:0000313" key="5">
    <source>
        <dbReference type="Proteomes" id="UP001217417"/>
    </source>
</evidence>
<keyword evidence="1" id="KW-0479">Metal-binding</keyword>
<keyword evidence="1" id="KW-0862">Zinc</keyword>
<protein>
    <recommendedName>
        <fullName evidence="3">C2H2-type domain-containing protein</fullName>
    </recommendedName>
</protein>
<keyword evidence="1" id="KW-0863">Zinc-finger</keyword>